<keyword evidence="3" id="KW-1185">Reference proteome</keyword>
<evidence type="ECO:0000259" key="1">
    <source>
        <dbReference type="Pfam" id="PF13088"/>
    </source>
</evidence>
<dbReference type="CDD" id="cd15482">
    <property type="entry name" value="Sialidase_non-viral"/>
    <property type="match status" value="1"/>
</dbReference>
<dbReference type="Pfam" id="PF13088">
    <property type="entry name" value="BNR_2"/>
    <property type="match status" value="1"/>
</dbReference>
<organism evidence="2 3">
    <name type="scientific">Fodinibius salsisoli</name>
    <dbReference type="NCBI Taxonomy" id="2820877"/>
    <lineage>
        <taxon>Bacteria</taxon>
        <taxon>Pseudomonadati</taxon>
        <taxon>Balneolota</taxon>
        <taxon>Balneolia</taxon>
        <taxon>Balneolales</taxon>
        <taxon>Balneolaceae</taxon>
        <taxon>Fodinibius</taxon>
    </lineage>
</organism>
<dbReference type="InterPro" id="IPR011040">
    <property type="entry name" value="Sialidase"/>
</dbReference>
<dbReference type="PANTHER" id="PTHR43752">
    <property type="entry name" value="BNR/ASP-BOX REPEAT FAMILY PROTEIN"/>
    <property type="match status" value="1"/>
</dbReference>
<feature type="domain" description="Sialidase" evidence="1">
    <location>
        <begin position="176"/>
        <end position="379"/>
    </location>
</feature>
<dbReference type="Proteomes" id="UP001207918">
    <property type="component" value="Unassembled WGS sequence"/>
</dbReference>
<reference evidence="2 3" key="1">
    <citation type="submission" date="2021-03" db="EMBL/GenBank/DDBJ databases">
        <title>Aliifodinibius sp. nov., a new bacterium isolated from saline soil.</title>
        <authorList>
            <person name="Galisteo C."/>
            <person name="De La Haba R."/>
            <person name="Sanchez-Porro C."/>
            <person name="Ventosa A."/>
        </authorList>
    </citation>
    <scope>NUCLEOTIDE SEQUENCE [LARGE SCALE GENOMIC DNA]</scope>
    <source>
        <strain evidence="2 3">1BSP15-2V2</strain>
    </source>
</reference>
<dbReference type="EMBL" id="JAGGJA010000006">
    <property type="protein sequence ID" value="MCW9707227.1"/>
    <property type="molecule type" value="Genomic_DNA"/>
</dbReference>
<evidence type="ECO:0000313" key="2">
    <source>
        <dbReference type="EMBL" id="MCW9707227.1"/>
    </source>
</evidence>
<name>A0ABT3PMP9_9BACT</name>
<accession>A0ABT3PMP9</accession>
<dbReference type="InterPro" id="IPR036278">
    <property type="entry name" value="Sialidase_sf"/>
</dbReference>
<proteinExistence type="predicted"/>
<dbReference type="SUPFAM" id="SSF50939">
    <property type="entry name" value="Sialidases"/>
    <property type="match status" value="1"/>
</dbReference>
<comment type="caution">
    <text evidence="2">The sequence shown here is derived from an EMBL/GenBank/DDBJ whole genome shotgun (WGS) entry which is preliminary data.</text>
</comment>
<gene>
    <name evidence="2" type="ORF">J6I44_10190</name>
</gene>
<dbReference type="RefSeq" id="WP_265765985.1">
    <property type="nucleotide sequence ID" value="NZ_JAGGJA010000006.1"/>
</dbReference>
<protein>
    <submittedName>
        <fullName evidence="2">Exo-alpha-sialidase</fullName>
    </submittedName>
</protein>
<evidence type="ECO:0000313" key="3">
    <source>
        <dbReference type="Proteomes" id="UP001207918"/>
    </source>
</evidence>
<dbReference type="Gene3D" id="2.120.10.10">
    <property type="match status" value="1"/>
</dbReference>
<sequence>MELGKGIEPFILQVDTTDRTQEKKSEKKLDTLTRLSYNNPDLTVPTGKDTGIKHLKVYYEEGRFAGWPANNGIWSWGDEILVGFVEAAHKETEGFHTYDKKTTRNKYARSLDGGLTWDIVDAYDIGQTGWAYDNNLSDEESEEPVDLKEPMEDFTNPGFIITWMRDNYHNGPSIYYYSNNRGHQWHGPYNFPDLDTHGIGTRTDYLVDGPQELSTFVNAAKENGREGRVAHIRTTDGGLTWERVSWIGEEPEGFDIMPSTVRLSSTELFTVMRSREPEPRRDFLKAFRSTDNGNSWQEETNPVFDTGNGGSPPALVKMDDGRFALAYIYRSDYGSRVHLKISEDEGKTWSNEITLRSGDGATKDVGYPRMIQRSDGKLVVIYYWNNALQEDAEPYRYIAATIVDPDRYK</sequence>
<dbReference type="PANTHER" id="PTHR43752:SF2">
    <property type="entry name" value="BNR_ASP-BOX REPEAT FAMILY PROTEIN"/>
    <property type="match status" value="1"/>
</dbReference>